<feature type="domain" description="Tetrapyrrole biosynthesis uroporphyrinogen III synthase" evidence="2">
    <location>
        <begin position="37"/>
        <end position="243"/>
    </location>
</feature>
<feature type="region of interest" description="Disordered" evidence="1">
    <location>
        <begin position="1"/>
        <end position="22"/>
    </location>
</feature>
<evidence type="ECO:0000313" key="4">
    <source>
        <dbReference type="Proteomes" id="UP001515660"/>
    </source>
</evidence>
<protein>
    <submittedName>
        <fullName evidence="3">Uroporphyrinogen-III synthase</fullName>
    </submittedName>
</protein>
<dbReference type="InterPro" id="IPR036108">
    <property type="entry name" value="4pyrrol_syn_uPrphyn_synt_sf"/>
</dbReference>
<evidence type="ECO:0000259" key="2">
    <source>
        <dbReference type="Pfam" id="PF02602"/>
    </source>
</evidence>
<dbReference type="SUPFAM" id="SSF69618">
    <property type="entry name" value="HemD-like"/>
    <property type="match status" value="1"/>
</dbReference>
<dbReference type="RefSeq" id="WP_207623639.1">
    <property type="nucleotide sequence ID" value="NZ_JAANHS010000002.1"/>
</dbReference>
<comment type="caution">
    <text evidence="3">The sequence shown here is derived from an EMBL/GenBank/DDBJ whole genome shotgun (WGS) entry which is preliminary data.</text>
</comment>
<proteinExistence type="predicted"/>
<reference evidence="3 4" key="1">
    <citation type="journal article" date="2022" name="Microorganisms">
        <title>Genome Sequence and Characterization of a Xanthorhodopsin-Containing, Aerobic Anoxygenic Phototrophic Rhodobacter Species, Isolated from Mesophilic Conditions at Yellowstone National Park.</title>
        <authorList>
            <person name="Kyndt J.A."/>
            <person name="Robertson S."/>
            <person name="Shoffstall I.B."/>
            <person name="Ramaley R.F."/>
            <person name="Meyer T.E."/>
        </authorList>
    </citation>
    <scope>NUCLEOTIDE SEQUENCE [LARGE SCALE GENOMIC DNA]</scope>
    <source>
        <strain evidence="3 4">M37P</strain>
    </source>
</reference>
<dbReference type="EMBL" id="JAANHS010000002">
    <property type="protein sequence ID" value="NHB75716.1"/>
    <property type="molecule type" value="Genomic_DNA"/>
</dbReference>
<organism evidence="3 4">
    <name type="scientific">Rhodobacter calidifons</name>
    <dbReference type="NCBI Taxonomy" id="2715277"/>
    <lineage>
        <taxon>Bacteria</taxon>
        <taxon>Pseudomonadati</taxon>
        <taxon>Pseudomonadota</taxon>
        <taxon>Alphaproteobacteria</taxon>
        <taxon>Rhodobacterales</taxon>
        <taxon>Rhodobacter group</taxon>
        <taxon>Rhodobacter</taxon>
    </lineage>
</organism>
<evidence type="ECO:0000256" key="1">
    <source>
        <dbReference type="SAM" id="MobiDB-lite"/>
    </source>
</evidence>
<dbReference type="InterPro" id="IPR003754">
    <property type="entry name" value="4pyrrol_synth_uPrphyn_synth"/>
</dbReference>
<dbReference type="Gene3D" id="3.40.50.10090">
    <property type="match status" value="2"/>
</dbReference>
<dbReference type="Proteomes" id="UP001515660">
    <property type="component" value="Unassembled WGS sequence"/>
</dbReference>
<evidence type="ECO:0000313" key="3">
    <source>
        <dbReference type="EMBL" id="NHB75716.1"/>
    </source>
</evidence>
<dbReference type="CDD" id="cd06578">
    <property type="entry name" value="HemD"/>
    <property type="match status" value="1"/>
</dbReference>
<sequence>MGMARQSDPSPADPSPADPTLPVLLTRPRAQAEAFAARLLSRLGDRIRPLVAPLMAPEFLSPALPDGPFAAVVFTSAHGVEGAVRLGVPLPKLAWCVGRSTAAAAAAAGFRPRSADGDAEALVKAILADPPKGRILYIHGVDTSGDVDKILNSEGIMTISLQVYLQKALPLSDESARVLQQGGPVILPLFSPRSARLFHAAMPSQLRSDLRIAAISPAVAAASRDIPHAALTIAARPDAEAMLDAVESLLAAPPLP</sequence>
<dbReference type="Pfam" id="PF02602">
    <property type="entry name" value="HEM4"/>
    <property type="match status" value="1"/>
</dbReference>
<gene>
    <name evidence="3" type="ORF">G8O29_03040</name>
</gene>
<name>A0ABX0G3C9_9RHOB</name>
<keyword evidence="4" id="KW-1185">Reference proteome</keyword>
<accession>A0ABX0G3C9</accession>